<comment type="caution">
    <text evidence="2">The sequence shown here is derived from an EMBL/GenBank/DDBJ whole genome shotgun (WGS) entry which is preliminary data.</text>
</comment>
<keyword evidence="1" id="KW-0175">Coiled coil</keyword>
<accession>A0A8J7E110</accession>
<dbReference type="Proteomes" id="UP000654482">
    <property type="component" value="Unassembled WGS sequence"/>
</dbReference>
<keyword evidence="3" id="KW-1185">Reference proteome</keyword>
<evidence type="ECO:0000313" key="2">
    <source>
        <dbReference type="EMBL" id="MBE9119120.1"/>
    </source>
</evidence>
<sequence length="77" mass="8877">MFNDRRTDWSIPILLIALAGCVIITIPRISNVYAATNQKQLEIENKNLKAENEKLKARNEELEQLQQNIQTALQEVK</sequence>
<proteinExistence type="predicted"/>
<evidence type="ECO:0000256" key="1">
    <source>
        <dbReference type="SAM" id="Coils"/>
    </source>
</evidence>
<dbReference type="RefSeq" id="WP_194032213.1">
    <property type="nucleotide sequence ID" value="NZ_JADEWZ010000082.1"/>
</dbReference>
<dbReference type="EMBL" id="JADEWZ010000082">
    <property type="protein sequence ID" value="MBE9119120.1"/>
    <property type="molecule type" value="Genomic_DNA"/>
</dbReference>
<reference evidence="2" key="1">
    <citation type="submission" date="2020-10" db="EMBL/GenBank/DDBJ databases">
        <authorList>
            <person name="Castelo-Branco R."/>
            <person name="Eusebio N."/>
            <person name="Adriana R."/>
            <person name="Vieira A."/>
            <person name="Brugerolle De Fraissinette N."/>
            <person name="Rezende De Castro R."/>
            <person name="Schneider M.P."/>
            <person name="Vasconcelos V."/>
            <person name="Leao P.N."/>
        </authorList>
    </citation>
    <scope>NUCLEOTIDE SEQUENCE</scope>
    <source>
        <strain evidence="2">LEGE 07157</strain>
    </source>
</reference>
<name>A0A8J7E110_9CYAN</name>
<organism evidence="2 3">
    <name type="scientific">Lusitaniella coriacea LEGE 07157</name>
    <dbReference type="NCBI Taxonomy" id="945747"/>
    <lineage>
        <taxon>Bacteria</taxon>
        <taxon>Bacillati</taxon>
        <taxon>Cyanobacteriota</taxon>
        <taxon>Cyanophyceae</taxon>
        <taxon>Spirulinales</taxon>
        <taxon>Lusitaniellaceae</taxon>
        <taxon>Lusitaniella</taxon>
    </lineage>
</organism>
<dbReference type="AlphaFoldDB" id="A0A8J7E110"/>
<feature type="coiled-coil region" evidence="1">
    <location>
        <begin position="33"/>
        <end position="75"/>
    </location>
</feature>
<gene>
    <name evidence="2" type="ORF">IQ249_25010</name>
</gene>
<dbReference type="PROSITE" id="PS51257">
    <property type="entry name" value="PROKAR_LIPOPROTEIN"/>
    <property type="match status" value="1"/>
</dbReference>
<evidence type="ECO:0000313" key="3">
    <source>
        <dbReference type="Proteomes" id="UP000654482"/>
    </source>
</evidence>
<protein>
    <submittedName>
        <fullName evidence="2">Uncharacterized protein</fullName>
    </submittedName>
</protein>